<proteinExistence type="predicted"/>
<evidence type="ECO:0000313" key="3">
    <source>
        <dbReference type="Proteomes" id="UP000515908"/>
    </source>
</evidence>
<reference evidence="2 3" key="1">
    <citation type="submission" date="2020-08" db="EMBL/GenBank/DDBJ databases">
        <authorList>
            <person name="Newling K."/>
            <person name="Davey J."/>
            <person name="Forrester S."/>
        </authorList>
    </citation>
    <scope>NUCLEOTIDE SEQUENCE [LARGE SCALE GENOMIC DNA]</scope>
    <source>
        <strain evidence="3">Crithidia deanei Carvalho (ATCC PRA-265)</strain>
    </source>
</reference>
<protein>
    <submittedName>
        <fullName evidence="2">Uncharacterized protein</fullName>
    </submittedName>
</protein>
<feature type="region of interest" description="Disordered" evidence="1">
    <location>
        <begin position="146"/>
        <end position="221"/>
    </location>
</feature>
<keyword evidence="3" id="KW-1185">Reference proteome</keyword>
<gene>
    <name evidence="2" type="ORF">ADEAN_000051500</name>
</gene>
<dbReference type="OrthoDB" id="244432at2759"/>
<dbReference type="VEuPathDB" id="TriTrypDB:ADEAN_000051500"/>
<sequence length="221" mass="25222">MKSTLDWEAFVGPSSGITEQEMKNPANHPFSHSKFFSFQEDTTIYHMIRGGATVAQVGRTLGKPATFIERRLHNAQFKLRVQYILKQEKQQSRMTQQDHARAGSKLYGARQDAENDIHAAPPKYPNMTESALRGPPTQSFFHSSFHDPTEAQRKREWQPTFPGAQTPRYEVDMSLEELGEKDGLLRGRGKARTPNVSYKGHASKVSHSYENYKRLKGTKRK</sequence>
<dbReference type="Proteomes" id="UP000515908">
    <property type="component" value="Chromosome 01"/>
</dbReference>
<dbReference type="AlphaFoldDB" id="A0A7G2BZZ0"/>
<dbReference type="EMBL" id="LR877145">
    <property type="protein sequence ID" value="CAD2213079.1"/>
    <property type="molecule type" value="Genomic_DNA"/>
</dbReference>
<accession>A0A7G2BZZ0</accession>
<evidence type="ECO:0000313" key="2">
    <source>
        <dbReference type="EMBL" id="CAD2213079.1"/>
    </source>
</evidence>
<organism evidence="2 3">
    <name type="scientific">Angomonas deanei</name>
    <dbReference type="NCBI Taxonomy" id="59799"/>
    <lineage>
        <taxon>Eukaryota</taxon>
        <taxon>Discoba</taxon>
        <taxon>Euglenozoa</taxon>
        <taxon>Kinetoplastea</taxon>
        <taxon>Metakinetoplastina</taxon>
        <taxon>Trypanosomatida</taxon>
        <taxon>Trypanosomatidae</taxon>
        <taxon>Strigomonadinae</taxon>
        <taxon>Angomonas</taxon>
    </lineage>
</organism>
<feature type="compositionally biased region" description="Basic and acidic residues" evidence="1">
    <location>
        <begin position="146"/>
        <end position="157"/>
    </location>
</feature>
<name>A0A7G2BZZ0_9TRYP</name>
<evidence type="ECO:0000256" key="1">
    <source>
        <dbReference type="SAM" id="MobiDB-lite"/>
    </source>
</evidence>